<feature type="domain" description="C-type lectin" evidence="3">
    <location>
        <begin position="25"/>
        <end position="146"/>
    </location>
</feature>
<accession>A0AAZ1X2W1</accession>
<evidence type="ECO:0000259" key="3">
    <source>
        <dbReference type="PROSITE" id="PS50041"/>
    </source>
</evidence>
<dbReference type="SUPFAM" id="SSF56436">
    <property type="entry name" value="C-type lectin-like"/>
    <property type="match status" value="2"/>
</dbReference>
<dbReference type="RefSeq" id="XP_039460039.1">
    <property type="nucleotide sequence ID" value="XM_039604105.1"/>
</dbReference>
<dbReference type="Proteomes" id="UP000472276">
    <property type="component" value="Unassembled WGS sequence"/>
</dbReference>
<evidence type="ECO:0000313" key="4">
    <source>
        <dbReference type="Ensembl" id="ENSOABP00000061980.1"/>
    </source>
</evidence>
<evidence type="ECO:0000256" key="1">
    <source>
        <dbReference type="ARBA" id="ARBA00023157"/>
    </source>
</evidence>
<reference evidence="5" key="1">
    <citation type="submission" date="2020-03" db="EMBL/GenBank/DDBJ databases">
        <title>Evolution of repeat sequences and sex chromosomes of tilapia species revealed by chromosome-level genomes.</title>
        <authorList>
            <person name="Xu L."/>
            <person name="Tao W."/>
            <person name="Wang D."/>
            <person name="Zhou Q."/>
        </authorList>
    </citation>
    <scope>NUCLEOTIDE SEQUENCE [LARGE SCALE GENOMIC DNA]</scope>
    <source>
        <strain evidence="5">Israel</strain>
    </source>
</reference>
<name>A0AAZ1X2W1_OREAU</name>
<dbReference type="Pfam" id="PF00059">
    <property type="entry name" value="Lectin_C"/>
    <property type="match status" value="2"/>
</dbReference>
<gene>
    <name evidence="4" type="primary">LOC120435124</name>
</gene>
<sequence length="335" mass="39458">MEKLVLFIAAASGLWAVSLNPERQYHFVYEQKNWTEALSHCRLYYTDLANIENMEDVKTLNDMVDLNKFDKSADSYRAWIGLYNDVNSWRWSRSDSDLYRSDEAEFRNWKPGQPDNEGGHELCAEIFVSGEWNDKLCDKTLSAICSDVRGQNVTFVFIDKTMTWTQAQSYCRAHHTDLASVRNMSENQRVKELVPAEDRPVWIGLFRDSWKWTDGRTSTFRYWKTKEPNNQYWRENCVAAYFKHSGNWEDWNCDWNKPFVCYSEPVYKQAVRLRLEKNAHLDLNRAAVMDDMLKLVKQKLQAQGVRGDINLSWRKQSDGNVFHSDTKKTKKIKIP</sequence>
<proteinExistence type="predicted"/>
<dbReference type="KEGG" id="oau:120435124"/>
<dbReference type="PROSITE" id="PS00615">
    <property type="entry name" value="C_TYPE_LECTIN_1"/>
    <property type="match status" value="1"/>
</dbReference>
<dbReference type="AlphaFoldDB" id="A0AAZ1X2W1"/>
<feature type="signal peptide" evidence="2">
    <location>
        <begin position="1"/>
        <end position="16"/>
    </location>
</feature>
<dbReference type="SMART" id="SM00034">
    <property type="entry name" value="CLECT"/>
    <property type="match status" value="2"/>
</dbReference>
<reference evidence="4" key="3">
    <citation type="submission" date="2025-09" db="UniProtKB">
        <authorList>
            <consortium name="Ensembl"/>
        </authorList>
    </citation>
    <scope>IDENTIFICATION</scope>
</reference>
<dbReference type="InterPro" id="IPR001304">
    <property type="entry name" value="C-type_lectin-like"/>
</dbReference>
<feature type="domain" description="C-type lectin" evidence="3">
    <location>
        <begin position="150"/>
        <end position="262"/>
    </location>
</feature>
<organism evidence="4 5">
    <name type="scientific">Oreochromis aureus</name>
    <name type="common">Israeli tilapia</name>
    <name type="synonym">Chromis aureus</name>
    <dbReference type="NCBI Taxonomy" id="47969"/>
    <lineage>
        <taxon>Eukaryota</taxon>
        <taxon>Metazoa</taxon>
        <taxon>Chordata</taxon>
        <taxon>Craniata</taxon>
        <taxon>Vertebrata</taxon>
        <taxon>Euteleostomi</taxon>
        <taxon>Actinopterygii</taxon>
        <taxon>Neopterygii</taxon>
        <taxon>Teleostei</taxon>
        <taxon>Neoteleostei</taxon>
        <taxon>Acanthomorphata</taxon>
        <taxon>Ovalentaria</taxon>
        <taxon>Cichlomorphae</taxon>
        <taxon>Cichliformes</taxon>
        <taxon>Cichlidae</taxon>
        <taxon>African cichlids</taxon>
        <taxon>Pseudocrenilabrinae</taxon>
        <taxon>Oreochromini</taxon>
        <taxon>Oreochromis</taxon>
    </lineage>
</organism>
<dbReference type="InterPro" id="IPR016187">
    <property type="entry name" value="CTDL_fold"/>
</dbReference>
<dbReference type="PANTHER" id="PTHR45784:SF3">
    <property type="entry name" value="C-TYPE LECTIN DOMAIN FAMILY 4 MEMBER K-LIKE-RELATED"/>
    <property type="match status" value="1"/>
</dbReference>
<evidence type="ECO:0000313" key="5">
    <source>
        <dbReference type="Proteomes" id="UP000472276"/>
    </source>
</evidence>
<dbReference type="Gene3D" id="3.10.100.10">
    <property type="entry name" value="Mannose-Binding Protein A, subunit A"/>
    <property type="match status" value="2"/>
</dbReference>
<protein>
    <recommendedName>
        <fullName evidence="3">C-type lectin domain-containing protein</fullName>
    </recommendedName>
</protein>
<dbReference type="Ensembl" id="ENSOABT00000070355.1">
    <property type="protein sequence ID" value="ENSOABP00000061980.1"/>
    <property type="gene ID" value="ENSOABG00000029364.1"/>
</dbReference>
<reference evidence="4" key="2">
    <citation type="submission" date="2025-08" db="UniProtKB">
        <authorList>
            <consortium name="Ensembl"/>
        </authorList>
    </citation>
    <scope>IDENTIFICATION</scope>
</reference>
<keyword evidence="2" id="KW-0732">Signal</keyword>
<dbReference type="InterPro" id="IPR016186">
    <property type="entry name" value="C-type_lectin-like/link_sf"/>
</dbReference>
<evidence type="ECO:0000256" key="2">
    <source>
        <dbReference type="SAM" id="SignalP"/>
    </source>
</evidence>
<keyword evidence="5" id="KW-1185">Reference proteome</keyword>
<dbReference type="GeneID" id="120435124"/>
<keyword evidence="1" id="KW-1015">Disulfide bond</keyword>
<dbReference type="CDD" id="cd03602">
    <property type="entry name" value="CLECT_1"/>
    <property type="match status" value="1"/>
</dbReference>
<dbReference type="PROSITE" id="PS50041">
    <property type="entry name" value="C_TYPE_LECTIN_2"/>
    <property type="match status" value="2"/>
</dbReference>
<feature type="chain" id="PRO_5044193779" description="C-type lectin domain-containing protein" evidence="2">
    <location>
        <begin position="17"/>
        <end position="335"/>
    </location>
</feature>
<dbReference type="InterPro" id="IPR018378">
    <property type="entry name" value="C-type_lectin_CS"/>
</dbReference>
<dbReference type="PANTHER" id="PTHR45784">
    <property type="entry name" value="C-TYPE LECTIN DOMAIN FAMILY 20 MEMBER A-RELATED"/>
    <property type="match status" value="1"/>
</dbReference>